<keyword evidence="1" id="KW-0812">Transmembrane</keyword>
<name>A0A818K1H7_9BILA</name>
<evidence type="ECO:0000313" key="2">
    <source>
        <dbReference type="EMBL" id="CAF0717174.1"/>
    </source>
</evidence>
<dbReference type="EMBL" id="CAJNOE010000006">
    <property type="protein sequence ID" value="CAF0717174.1"/>
    <property type="molecule type" value="Genomic_DNA"/>
</dbReference>
<keyword evidence="1" id="KW-0472">Membrane</keyword>
<dbReference type="EMBL" id="CAJOBB010000496">
    <property type="protein sequence ID" value="CAF3692566.1"/>
    <property type="molecule type" value="Genomic_DNA"/>
</dbReference>
<dbReference type="Proteomes" id="UP000663860">
    <property type="component" value="Unassembled WGS sequence"/>
</dbReference>
<dbReference type="Proteomes" id="UP000663881">
    <property type="component" value="Unassembled WGS sequence"/>
</dbReference>
<dbReference type="EMBL" id="CAJOAY010000124">
    <property type="protein sequence ID" value="CAF3548783.1"/>
    <property type="molecule type" value="Genomic_DNA"/>
</dbReference>
<dbReference type="AlphaFoldDB" id="A0A818K1H7"/>
<feature type="transmembrane region" description="Helical" evidence="1">
    <location>
        <begin position="65"/>
        <end position="89"/>
    </location>
</feature>
<gene>
    <name evidence="2" type="ORF">IZO911_LOCUS1265</name>
    <name evidence="4" type="ORF">KXQ929_LOCUS10459</name>
    <name evidence="3" type="ORF">OKA104_LOCUS3981</name>
</gene>
<evidence type="ECO:0000256" key="1">
    <source>
        <dbReference type="SAM" id="Phobius"/>
    </source>
</evidence>
<reference evidence="3" key="1">
    <citation type="submission" date="2021-02" db="EMBL/GenBank/DDBJ databases">
        <authorList>
            <person name="Nowell W R."/>
        </authorList>
    </citation>
    <scope>NUCLEOTIDE SEQUENCE</scope>
</reference>
<organism evidence="3 5">
    <name type="scientific">Adineta steineri</name>
    <dbReference type="NCBI Taxonomy" id="433720"/>
    <lineage>
        <taxon>Eukaryota</taxon>
        <taxon>Metazoa</taxon>
        <taxon>Spiralia</taxon>
        <taxon>Gnathifera</taxon>
        <taxon>Rotifera</taxon>
        <taxon>Eurotatoria</taxon>
        <taxon>Bdelloidea</taxon>
        <taxon>Adinetida</taxon>
        <taxon>Adinetidae</taxon>
        <taxon>Adineta</taxon>
    </lineage>
</organism>
<evidence type="ECO:0000313" key="5">
    <source>
        <dbReference type="Proteomes" id="UP000663881"/>
    </source>
</evidence>
<sequence>MLKQTSFHWEDMSSFYYDISTRNEYTSFACMFCLFTFLAFCITVFLSILAHNTYYHDSEVIQRRFIPYFVLGLISLILFFIFFLGSLVYMCKLMKKFRSIQTSIPPLPLPRTIENSNENLKEKPRTSFLLADDELSYPNIKALTLTEQKSNGTNITYQACQTDV</sequence>
<proteinExistence type="predicted"/>
<feature type="transmembrane region" description="Helical" evidence="1">
    <location>
        <begin position="28"/>
        <end position="50"/>
    </location>
</feature>
<accession>A0A818K1H7</accession>
<dbReference type="Proteomes" id="UP000663868">
    <property type="component" value="Unassembled WGS sequence"/>
</dbReference>
<keyword evidence="1" id="KW-1133">Transmembrane helix</keyword>
<protein>
    <submittedName>
        <fullName evidence="3">Uncharacterized protein</fullName>
    </submittedName>
</protein>
<evidence type="ECO:0000313" key="3">
    <source>
        <dbReference type="EMBL" id="CAF3548783.1"/>
    </source>
</evidence>
<comment type="caution">
    <text evidence="3">The sequence shown here is derived from an EMBL/GenBank/DDBJ whole genome shotgun (WGS) entry which is preliminary data.</text>
</comment>
<evidence type="ECO:0000313" key="4">
    <source>
        <dbReference type="EMBL" id="CAF3692566.1"/>
    </source>
</evidence>